<accession>A0A160FWB6</accession>
<reference evidence="1 2" key="1">
    <citation type="journal article" date="2016" name="Gene">
        <title>PacBio SMRT assembly of a complex multi-replicon genome reveals chlorocatechol degradative operon in a region of genome plasticity.</title>
        <authorList>
            <person name="Ricker N."/>
            <person name="Shen S.Y."/>
            <person name="Goordial J."/>
            <person name="Jin S."/>
            <person name="Fulthorpe R.R."/>
        </authorList>
    </citation>
    <scope>NUCLEOTIDE SEQUENCE [LARGE SCALE GENOMIC DNA]</scope>
    <source>
        <strain evidence="1 2">OLGA172</strain>
    </source>
</reference>
<evidence type="ECO:0000313" key="1">
    <source>
        <dbReference type="EMBL" id="ANB77228.1"/>
    </source>
</evidence>
<dbReference type="KEGG" id="buz:AYM40_34605"/>
<organism evidence="1 2">
    <name type="scientific">Paraburkholderia phytofirmans OLGA172</name>
    <dbReference type="NCBI Taxonomy" id="1417228"/>
    <lineage>
        <taxon>Bacteria</taxon>
        <taxon>Pseudomonadati</taxon>
        <taxon>Pseudomonadota</taxon>
        <taxon>Betaproteobacteria</taxon>
        <taxon>Burkholderiales</taxon>
        <taxon>Burkholderiaceae</taxon>
        <taxon>Paraburkholderia</taxon>
    </lineage>
</organism>
<protein>
    <submittedName>
        <fullName evidence="1">Uncharacterized protein</fullName>
    </submittedName>
</protein>
<keyword evidence="2" id="KW-1185">Reference proteome</keyword>
<gene>
    <name evidence="1" type="ORF">AYM40_34605</name>
</gene>
<evidence type="ECO:0000313" key="2">
    <source>
        <dbReference type="Proteomes" id="UP000076852"/>
    </source>
</evidence>
<sequence length="89" mass="10084">MEQGPSESEQPLQRLVILHCLILSVSNVCTQKADGIRLDQMIEVLAQKKLRIRLVAQFRMHKAGGRCCEDAWGETTYSRDSDQASLSFF</sequence>
<dbReference type="EMBL" id="CP014579">
    <property type="protein sequence ID" value="ANB77228.1"/>
    <property type="molecule type" value="Genomic_DNA"/>
</dbReference>
<dbReference type="Proteomes" id="UP000076852">
    <property type="component" value="Chromosome 2"/>
</dbReference>
<proteinExistence type="predicted"/>
<name>A0A160FWB6_9BURK</name>
<dbReference type="AlphaFoldDB" id="A0A160FWB6"/>